<dbReference type="InterPro" id="IPR024628">
    <property type="entry name" value="Sulfotransferase_Stf0_dom"/>
</dbReference>
<organism evidence="2 3">
    <name type="scientific">Hydrococcus rivularis NIES-593</name>
    <dbReference type="NCBI Taxonomy" id="1921803"/>
    <lineage>
        <taxon>Bacteria</taxon>
        <taxon>Bacillati</taxon>
        <taxon>Cyanobacteriota</taxon>
        <taxon>Cyanophyceae</taxon>
        <taxon>Pleurocapsales</taxon>
        <taxon>Hydrococcaceae</taxon>
        <taxon>Hydrococcus</taxon>
    </lineage>
</organism>
<dbReference type="STRING" id="1921803.NIES593_10485"/>
<comment type="caution">
    <text evidence="2">The sequence shown here is derived from an EMBL/GenBank/DDBJ whole genome shotgun (WGS) entry which is preliminary data.</text>
</comment>
<evidence type="ECO:0000259" key="1">
    <source>
        <dbReference type="Pfam" id="PF09037"/>
    </source>
</evidence>
<keyword evidence="3" id="KW-1185">Reference proteome</keyword>
<dbReference type="Pfam" id="PF09037">
    <property type="entry name" value="Sulphotransf"/>
    <property type="match status" value="1"/>
</dbReference>
<dbReference type="InterPro" id="IPR027417">
    <property type="entry name" value="P-loop_NTPase"/>
</dbReference>
<accession>A0A1U7HI60</accession>
<reference evidence="2 3" key="1">
    <citation type="submission" date="2016-11" db="EMBL/GenBank/DDBJ databases">
        <title>Draft Genome Sequences of Nine Cyanobacterial Strains from Diverse Habitats.</title>
        <authorList>
            <person name="Zhu T."/>
            <person name="Hou S."/>
            <person name="Lu X."/>
            <person name="Hess W.R."/>
        </authorList>
    </citation>
    <scope>NUCLEOTIDE SEQUENCE [LARGE SCALE GENOMIC DNA]</scope>
    <source>
        <strain evidence="2 3">NIES-593</strain>
    </source>
</reference>
<dbReference type="AlphaFoldDB" id="A0A1U7HI60"/>
<dbReference type="EMBL" id="MRCB01000010">
    <property type="protein sequence ID" value="OKH23257.1"/>
    <property type="molecule type" value="Genomic_DNA"/>
</dbReference>
<dbReference type="Gene3D" id="3.40.50.300">
    <property type="entry name" value="P-loop containing nucleotide triphosphate hydrolases"/>
    <property type="match status" value="1"/>
</dbReference>
<dbReference type="Proteomes" id="UP000186868">
    <property type="component" value="Unassembled WGS sequence"/>
</dbReference>
<evidence type="ECO:0000313" key="3">
    <source>
        <dbReference type="Proteomes" id="UP000186868"/>
    </source>
</evidence>
<dbReference type="SUPFAM" id="SSF52540">
    <property type="entry name" value="P-loop containing nucleoside triphosphate hydrolases"/>
    <property type="match status" value="1"/>
</dbReference>
<gene>
    <name evidence="2" type="ORF">NIES593_10485</name>
</gene>
<protein>
    <recommendedName>
        <fullName evidence="1">Sulphotransferase Stf0 domain-containing protein</fullName>
    </recommendedName>
</protein>
<dbReference type="RefSeq" id="WP_073599534.1">
    <property type="nucleotide sequence ID" value="NZ_MRCB01000010.1"/>
</dbReference>
<sequence>MKVEEIFDRIAEVRLLKKLSDRGNLLFVGEEETIQYLQNFFARSNTNSHYDYYCLSENSDGFNYSRDDLLNYQAIIVASIDDEHFIFDRLKQKLEQLNLETPILKLFSDLFVNVASDRPLLQASDSKFIVPKIAYAIASTARSGSTVLCKALTATQIAGFPEEHLRQPSQVLTQNCHFDCLRYLRNLMTYRTTENGVFGTKFISHFFPFREQNNLDLDEILARFNFIYLIRRDKIAQAASGYIAQKTKTWHIDTDKRYKAYQASLNEIKIKDADLEKLHSYYQWLLQEECFWEEFFEQRQISPLVIEYEQFVASPEQHVNKVLKYLKIIDEDRVRF</sequence>
<proteinExistence type="predicted"/>
<name>A0A1U7HI60_9CYAN</name>
<feature type="domain" description="Sulphotransferase Stf0" evidence="1">
    <location>
        <begin position="134"/>
        <end position="326"/>
    </location>
</feature>
<evidence type="ECO:0000313" key="2">
    <source>
        <dbReference type="EMBL" id="OKH23257.1"/>
    </source>
</evidence>